<dbReference type="Gene3D" id="1.10.443.10">
    <property type="entry name" value="Intergrase catalytic core"/>
    <property type="match status" value="1"/>
</dbReference>
<dbReference type="InterPro" id="IPR011010">
    <property type="entry name" value="DNA_brk_join_enz"/>
</dbReference>
<proteinExistence type="inferred from homology"/>
<evidence type="ECO:0000259" key="7">
    <source>
        <dbReference type="PROSITE" id="PS51900"/>
    </source>
</evidence>
<dbReference type="AlphaFoldDB" id="A0AAJ2BV33"/>
<dbReference type="EMBL" id="JAVDTS010000002">
    <property type="protein sequence ID" value="MDR6836579.1"/>
    <property type="molecule type" value="Genomic_DNA"/>
</dbReference>
<keyword evidence="2" id="KW-0229">DNA integration</keyword>
<evidence type="ECO:0000313" key="9">
    <source>
        <dbReference type="EMBL" id="MDR6836579.1"/>
    </source>
</evidence>
<feature type="compositionally biased region" description="Basic and acidic residues" evidence="6">
    <location>
        <begin position="102"/>
        <end position="112"/>
    </location>
</feature>
<reference evidence="8 10" key="1">
    <citation type="submission" date="2023-07" db="EMBL/GenBank/DDBJ databases">
        <title>Sorghum-associated microbial communities from plants grown in Nebraska, USA.</title>
        <authorList>
            <person name="Schachtman D."/>
        </authorList>
    </citation>
    <scope>NUCLEOTIDE SEQUENCE</scope>
    <source>
        <strain evidence="9 10">BE105</strain>
        <strain evidence="8">BE69</strain>
    </source>
</reference>
<keyword evidence="4" id="KW-0233">DNA recombination</keyword>
<dbReference type="InterPro" id="IPR010998">
    <property type="entry name" value="Integrase_recombinase_N"/>
</dbReference>
<dbReference type="InterPro" id="IPR050808">
    <property type="entry name" value="Phage_Integrase"/>
</dbReference>
<evidence type="ECO:0000256" key="4">
    <source>
        <dbReference type="ARBA" id="ARBA00023172"/>
    </source>
</evidence>
<evidence type="ECO:0000256" key="5">
    <source>
        <dbReference type="PROSITE-ProRule" id="PRU01248"/>
    </source>
</evidence>
<accession>A0AAJ2BV33</accession>
<dbReference type="PANTHER" id="PTHR30629:SF2">
    <property type="entry name" value="PROPHAGE INTEGRASE INTS-RELATED"/>
    <property type="match status" value="1"/>
</dbReference>
<comment type="similarity">
    <text evidence="1">Belongs to the 'phage' integrase family.</text>
</comment>
<dbReference type="Gene3D" id="1.10.150.130">
    <property type="match status" value="1"/>
</dbReference>
<dbReference type="InterPro" id="IPR044068">
    <property type="entry name" value="CB"/>
</dbReference>
<feature type="region of interest" description="Disordered" evidence="6">
    <location>
        <begin position="101"/>
        <end position="134"/>
    </location>
</feature>
<dbReference type="EMBL" id="JAVDTL010000002">
    <property type="protein sequence ID" value="MDR6766483.1"/>
    <property type="molecule type" value="Genomic_DNA"/>
</dbReference>
<keyword evidence="3 5" id="KW-0238">DNA-binding</keyword>
<sequence length="451" mass="49544">MAARATTQPADTATDGARINQLKVGAYVTLSPVLIKGSLQARKLSSGQVVLYWRHTSNSKTARLPIGTYDSSRPPLSLAPSERGTFSIKAAAVQANSLASKIDSDAQDHQGSEEIESLGLDQPASAEKSTPASPATLSDLLKSYVSALKDSGRVTWKQVENSLNLHVLTRWPQLVEQAAKNITTKQLLDVLRPLHKRGIGRQANKIRAYLRAAFERALNAENNPAIDQELAAYGITSNPAAAIAANTHLNRAAKNPLSKDELIRYWKLIKKEPGMRGHALRLHLLSGSPRIAQLIRLKTQDINADLIRLEDRKGRPGGNAREHILPLTKMTRKIVQELASSRSNAASPYVLSTTHGKKPNCNSTMTHWAADVVGKEIAGFQLKRVRSGVETILASLAVSEEVRGHLQSHGISGLQNKHYNGYEYFQEKLDALNLLFEILEEKQRSIRRKKA</sequence>
<evidence type="ECO:0000256" key="6">
    <source>
        <dbReference type="SAM" id="MobiDB-lite"/>
    </source>
</evidence>
<dbReference type="PANTHER" id="PTHR30629">
    <property type="entry name" value="PROPHAGE INTEGRASE"/>
    <property type="match status" value="1"/>
</dbReference>
<evidence type="ECO:0000313" key="11">
    <source>
        <dbReference type="Proteomes" id="UP001253458"/>
    </source>
</evidence>
<dbReference type="PROSITE" id="PS51900">
    <property type="entry name" value="CB"/>
    <property type="match status" value="1"/>
</dbReference>
<name>A0AAJ2BV33_ACIDE</name>
<dbReference type="GO" id="GO:0003677">
    <property type="term" value="F:DNA binding"/>
    <property type="evidence" value="ECO:0007669"/>
    <property type="project" value="UniProtKB-UniRule"/>
</dbReference>
<evidence type="ECO:0000256" key="1">
    <source>
        <dbReference type="ARBA" id="ARBA00008857"/>
    </source>
</evidence>
<evidence type="ECO:0000256" key="2">
    <source>
        <dbReference type="ARBA" id="ARBA00022908"/>
    </source>
</evidence>
<dbReference type="RefSeq" id="WP_209817479.1">
    <property type="nucleotide sequence ID" value="NZ_JAVDTL010000002.1"/>
</dbReference>
<dbReference type="SUPFAM" id="SSF56349">
    <property type="entry name" value="DNA breaking-rejoining enzymes"/>
    <property type="match status" value="1"/>
</dbReference>
<keyword evidence="10" id="KW-1185">Reference proteome</keyword>
<dbReference type="GO" id="GO:0015074">
    <property type="term" value="P:DNA integration"/>
    <property type="evidence" value="ECO:0007669"/>
    <property type="project" value="UniProtKB-KW"/>
</dbReference>
<gene>
    <name evidence="8" type="ORF">J2W88_001748</name>
    <name evidence="9" type="ORF">J2W93_001407</name>
</gene>
<comment type="caution">
    <text evidence="8">The sequence shown here is derived from an EMBL/GenBank/DDBJ whole genome shotgun (WGS) entry which is preliminary data.</text>
</comment>
<feature type="domain" description="Core-binding (CB)" evidence="7">
    <location>
        <begin position="135"/>
        <end position="218"/>
    </location>
</feature>
<evidence type="ECO:0000256" key="3">
    <source>
        <dbReference type="ARBA" id="ARBA00023125"/>
    </source>
</evidence>
<dbReference type="GO" id="GO:0006310">
    <property type="term" value="P:DNA recombination"/>
    <property type="evidence" value="ECO:0007669"/>
    <property type="project" value="UniProtKB-KW"/>
</dbReference>
<dbReference type="InterPro" id="IPR013762">
    <property type="entry name" value="Integrase-like_cat_sf"/>
</dbReference>
<protein>
    <submittedName>
        <fullName evidence="8">Integrase</fullName>
    </submittedName>
</protein>
<organism evidence="8 11">
    <name type="scientific">Acidovorax delafieldii</name>
    <name type="common">Pseudomonas delafieldii</name>
    <dbReference type="NCBI Taxonomy" id="47920"/>
    <lineage>
        <taxon>Bacteria</taxon>
        <taxon>Pseudomonadati</taxon>
        <taxon>Pseudomonadota</taxon>
        <taxon>Betaproteobacteria</taxon>
        <taxon>Burkholderiales</taxon>
        <taxon>Comamonadaceae</taxon>
        <taxon>Acidovorax</taxon>
    </lineage>
</organism>
<evidence type="ECO:0000313" key="10">
    <source>
        <dbReference type="Proteomes" id="UP001249076"/>
    </source>
</evidence>
<dbReference type="Proteomes" id="UP001249076">
    <property type="component" value="Unassembled WGS sequence"/>
</dbReference>
<dbReference type="Proteomes" id="UP001253458">
    <property type="component" value="Unassembled WGS sequence"/>
</dbReference>
<evidence type="ECO:0000313" key="8">
    <source>
        <dbReference type="EMBL" id="MDR6766483.1"/>
    </source>
</evidence>